<keyword evidence="1" id="KW-0929">Antimicrobial</keyword>
<keyword evidence="5" id="KW-1185">Reference proteome</keyword>
<gene>
    <name evidence="4" type="ORF">phD2B_0036</name>
</gene>
<evidence type="ECO:0000256" key="3">
    <source>
        <dbReference type="SAM" id="MobiDB-lite"/>
    </source>
</evidence>
<organism evidence="4 5">
    <name type="scientific">Lelliottia phage phD2B</name>
    <dbReference type="NCBI Taxonomy" id="1542498"/>
    <lineage>
        <taxon>Viruses</taxon>
        <taxon>Duplodnaviria</taxon>
        <taxon>Heunggongvirae</taxon>
        <taxon>Uroviricota</taxon>
        <taxon>Caudoviricetes</taxon>
        <taxon>Autographivirales</taxon>
        <taxon>Autosignataviridae</taxon>
        <taxon>Molineuxvirinae</taxon>
        <taxon>Tuodvirus</taxon>
        <taxon>Tuodvirus phD2B</taxon>
    </lineage>
</organism>
<evidence type="ECO:0000256" key="1">
    <source>
        <dbReference type="ARBA" id="ARBA00022529"/>
    </source>
</evidence>
<dbReference type="EMBL" id="KM370384">
    <property type="protein sequence ID" value="AIM51262.1"/>
    <property type="molecule type" value="Genomic_DNA"/>
</dbReference>
<dbReference type="Gene3D" id="1.10.530.40">
    <property type="match status" value="1"/>
</dbReference>
<dbReference type="GO" id="GO:0003796">
    <property type="term" value="F:lysozyme activity"/>
    <property type="evidence" value="ECO:0007669"/>
    <property type="project" value="InterPro"/>
</dbReference>
<reference evidence="4 5" key="1">
    <citation type="submission" date="2014-10" db="EMBL/GenBank/DDBJ databases">
        <title>Complete Genome of Lelliottia podophage phD2B.</title>
        <authorList>
            <person name="Nowicki G."/>
            <person name="Barylski J."/>
            <person name="Kujawa N."/>
            <person name="Gozdzicka-Jozefiak A."/>
        </authorList>
    </citation>
    <scope>NUCLEOTIDE SEQUENCE [LARGE SCALE GENOMIC DNA]</scope>
</reference>
<evidence type="ECO:0000313" key="4">
    <source>
        <dbReference type="EMBL" id="AIM51262.1"/>
    </source>
</evidence>
<keyword evidence="2" id="KW-0081">Bacteriolytic enzyme</keyword>
<dbReference type="SUPFAM" id="SSF53955">
    <property type="entry name" value="Lysozyme-like"/>
    <property type="match status" value="1"/>
</dbReference>
<dbReference type="InterPro" id="IPR023346">
    <property type="entry name" value="Lysozyme-like_dom_sf"/>
</dbReference>
<feature type="compositionally biased region" description="Polar residues" evidence="3">
    <location>
        <begin position="12"/>
        <end position="30"/>
    </location>
</feature>
<dbReference type="GO" id="GO:0042742">
    <property type="term" value="P:defense response to bacterium"/>
    <property type="evidence" value="ECO:0007669"/>
    <property type="project" value="UniProtKB-KW"/>
</dbReference>
<dbReference type="GeneID" id="22111965"/>
<dbReference type="OrthoDB" id="85at10239"/>
<proteinExistence type="predicted"/>
<accession>A0A088FWN7</accession>
<feature type="region of interest" description="Disordered" evidence="3">
    <location>
        <begin position="8"/>
        <end position="30"/>
    </location>
</feature>
<dbReference type="Proteomes" id="UP000029353">
    <property type="component" value="Segment"/>
</dbReference>
<dbReference type="GO" id="GO:0031640">
    <property type="term" value="P:killing of cells of another organism"/>
    <property type="evidence" value="ECO:0007669"/>
    <property type="project" value="UniProtKB-KW"/>
</dbReference>
<sequence>MAIERQAVQGLQRVQSTGAPRASMIQTRTASAGQVRQSSMLDDIMSVVGNASTVATQLMNTAVEEDKIRQYDRNLRGLMPSEDATTGGRRAHMLVNLQNRSNEITQRLQDDATRFDGTDEEWEEHVITNQRAMREEVALNYPELAGDKNTGKMITTTLMEQQPKVFAARAGAKLKQEHAERTNAIESRVLSMTDGISGDALVGTLHQLQREAVAMQITKPEFESMVVSMAAERAAVGDSSFIEATKHILDGNGVSLYSRNGKLMQAELQADRTATSLDQVGLYKMKSEIENGVLGGDMSWEEFLSSADAQNAQTGATAWSEAEITALYNKKAKMSASSGKDDEFMRALSSEGIAGLQDFSAKERKEGAETLRTRSNELAEAEIARTGATGQRAEAIKGQFEQQRYLLMAKNALQDPVAKERFDSLMMLSPEHLKDMKDEPQEMQTLLRMQGSLPVDGIRKVMGDDAAAFVDNYSRALRMQMNPGQAIQYAQGASQKGKRLGSEKVKRLNKISTDVTKSVAEGAWGWGDNMGEVGRGLVEQEASEMAFGMAAAGYSEEAIEANMEKYLSSEYTQTQAGFMKAGVMVKGAKDNGSIAKSLGGINSADVGIALKQYMTNNEEAFLDNAPGMTKDDLYVDINEDKGTFVVRGGMQRMPVSAVMPLSELKGNDLLKQYYGEAEAKRNKEVEEAKQSGYGDAMQENYRAQERYKKVDTTAGTIGKRGIADFIMSPAFASGDKLPGNFEFGYEKNNEDFYGYVAKQENPSNVGFNRVAGTYEPYRDAHGESIGFGHFITDTERKNGYIMIDGEKIPFKPGESQLSPKMAQRLLRQDVKSHVPNTSEWKTPFEHMHPAQQRGIMDLTYNLGKGGIKNAPKADEAFKSGRVTDGFLHMLGTASTEGKRSPGLLVRRAEAYNMANATSGIPKISQVETNSDGSMRVKFDGEMPSAFTKDFAGKIGNDGWLTVYGHKKGSLVKGARPGVVNLK</sequence>
<dbReference type="KEGG" id="vg:22111965"/>
<dbReference type="InterPro" id="IPR023347">
    <property type="entry name" value="Lysozyme_dom_sf"/>
</dbReference>
<evidence type="ECO:0000256" key="2">
    <source>
        <dbReference type="ARBA" id="ARBA00022638"/>
    </source>
</evidence>
<protein>
    <submittedName>
        <fullName evidence="4">Putative lysozyme domain containing protein</fullName>
    </submittedName>
</protein>
<name>A0A088FWN7_9CAUD</name>
<evidence type="ECO:0000313" key="5">
    <source>
        <dbReference type="Proteomes" id="UP000029353"/>
    </source>
</evidence>
<dbReference type="RefSeq" id="YP_009102782.1">
    <property type="nucleotide sequence ID" value="NC_025450.1"/>
</dbReference>